<name>A0A0B1Q5K3_9HYPH</name>
<protein>
    <recommendedName>
        <fullName evidence="4">DUF937 domain-containing protein</fullName>
    </recommendedName>
</protein>
<reference evidence="2 3" key="1">
    <citation type="submission" date="2014-09" db="EMBL/GenBank/DDBJ databases">
        <title>Isolation and characterization of Aurantimonas altamirensis ON-56566 from clinical sample following a dog bite.</title>
        <authorList>
            <person name="Eshaghi A."/>
            <person name="Li A."/>
            <person name="Shahinas D."/>
            <person name="Bahn P."/>
            <person name="Kus J.V."/>
            <person name="Patel S.N."/>
        </authorList>
    </citation>
    <scope>NUCLEOTIDE SEQUENCE [LARGE SCALE GENOMIC DNA]</scope>
    <source>
        <strain evidence="2 3">ON-56566</strain>
    </source>
</reference>
<dbReference type="STRING" id="370622.LA66_03210"/>
<proteinExistence type="predicted"/>
<gene>
    <name evidence="2" type="ORF">LA66_03210</name>
</gene>
<dbReference type="AlphaFoldDB" id="A0A0B1Q5K3"/>
<evidence type="ECO:0000313" key="3">
    <source>
        <dbReference type="Proteomes" id="UP000030826"/>
    </source>
</evidence>
<dbReference type="Proteomes" id="UP000030826">
    <property type="component" value="Unassembled WGS sequence"/>
</dbReference>
<dbReference type="RefSeq" id="WP_039188662.1">
    <property type="nucleotide sequence ID" value="NZ_JRFJ01000001.1"/>
</dbReference>
<dbReference type="OrthoDB" id="5526542at2"/>
<organism evidence="2 3">
    <name type="scientific">Aureimonas altamirensis</name>
    <dbReference type="NCBI Taxonomy" id="370622"/>
    <lineage>
        <taxon>Bacteria</taxon>
        <taxon>Pseudomonadati</taxon>
        <taxon>Pseudomonadota</taxon>
        <taxon>Alphaproteobacteria</taxon>
        <taxon>Hyphomicrobiales</taxon>
        <taxon>Aurantimonadaceae</taxon>
        <taxon>Aureimonas</taxon>
    </lineage>
</organism>
<sequence>MNGFADWLAATAQMQQAMQGLQAQFRLSEHEMREATDALAPAFLLGLRRLQANQAAFADMMAKVSLLPTDSRAAGNTAMKGLFGPSGLADAVARQASMVSGLAPDTLMKMMPTLSAMTLEAFMHNAAGRPDRQPLPSDSAGVWMAEVMRRSANAMEAFSRPSGRDAAPDPAAAMTRLFADAFKGFPWPFPVDAAQPAEAATAEDPRRQPPAPTERQRTPIDMAFDMMASGREMQAGYWRDMMAVFDRHPPSRRPGKSR</sequence>
<evidence type="ECO:0000256" key="1">
    <source>
        <dbReference type="SAM" id="MobiDB-lite"/>
    </source>
</evidence>
<feature type="region of interest" description="Disordered" evidence="1">
    <location>
        <begin position="196"/>
        <end position="218"/>
    </location>
</feature>
<accession>A0A0B1Q5K3</accession>
<evidence type="ECO:0000313" key="2">
    <source>
        <dbReference type="EMBL" id="KHJ55669.1"/>
    </source>
</evidence>
<dbReference type="EMBL" id="JRFJ01000001">
    <property type="protein sequence ID" value="KHJ55669.1"/>
    <property type="molecule type" value="Genomic_DNA"/>
</dbReference>
<evidence type="ECO:0008006" key="4">
    <source>
        <dbReference type="Google" id="ProtNLM"/>
    </source>
</evidence>
<comment type="caution">
    <text evidence="2">The sequence shown here is derived from an EMBL/GenBank/DDBJ whole genome shotgun (WGS) entry which is preliminary data.</text>
</comment>